<feature type="compositionally biased region" description="Gly residues" evidence="1">
    <location>
        <begin position="40"/>
        <end position="55"/>
    </location>
</feature>
<dbReference type="AlphaFoldDB" id="A0A3S5CIK3"/>
<evidence type="ECO:0000256" key="1">
    <source>
        <dbReference type="SAM" id="MobiDB-lite"/>
    </source>
</evidence>
<reference evidence="2" key="1">
    <citation type="submission" date="2018-11" db="EMBL/GenBank/DDBJ databases">
        <authorList>
            <consortium name="Pathogen Informatics"/>
        </authorList>
    </citation>
    <scope>NUCLEOTIDE SEQUENCE</scope>
</reference>
<accession>A0A3S5CIK3</accession>
<name>A0A3S5CIK3_9PLAT</name>
<feature type="region of interest" description="Disordered" evidence="1">
    <location>
        <begin position="26"/>
        <end position="58"/>
    </location>
</feature>
<keyword evidence="3" id="KW-1185">Reference proteome</keyword>
<sequence>MFCPSLAHVRALLSSEVLVDQADQSSPGVLSRVGPAQNGVAGGGDVDDGGGSVGGDRGRGGLDLTRMVYKRRVKLWGPASFVPGRCASLEFSSGLGSVELCAPRRRTPTNRYPRTRSESTCTPARRSLTHRIGSDRFRSDRIRSDQIRSDQIGSDRIRSDRTGTGRDCLERQTSLRWTGVCLRPI</sequence>
<evidence type="ECO:0000313" key="3">
    <source>
        <dbReference type="Proteomes" id="UP000784294"/>
    </source>
</evidence>
<proteinExistence type="predicted"/>
<evidence type="ECO:0000313" key="2">
    <source>
        <dbReference type="EMBL" id="VEL24391.1"/>
    </source>
</evidence>
<dbReference type="EMBL" id="CAAALY010067522">
    <property type="protein sequence ID" value="VEL24391.1"/>
    <property type="molecule type" value="Genomic_DNA"/>
</dbReference>
<gene>
    <name evidence="2" type="ORF">PXEA_LOCUS17831</name>
</gene>
<protein>
    <submittedName>
        <fullName evidence="2">Uncharacterized protein</fullName>
    </submittedName>
</protein>
<comment type="caution">
    <text evidence="2">The sequence shown here is derived from an EMBL/GenBank/DDBJ whole genome shotgun (WGS) entry which is preliminary data.</text>
</comment>
<organism evidence="2 3">
    <name type="scientific">Protopolystoma xenopodis</name>
    <dbReference type="NCBI Taxonomy" id="117903"/>
    <lineage>
        <taxon>Eukaryota</taxon>
        <taxon>Metazoa</taxon>
        <taxon>Spiralia</taxon>
        <taxon>Lophotrochozoa</taxon>
        <taxon>Platyhelminthes</taxon>
        <taxon>Monogenea</taxon>
        <taxon>Polyopisthocotylea</taxon>
        <taxon>Polystomatidea</taxon>
        <taxon>Polystomatidae</taxon>
        <taxon>Protopolystoma</taxon>
    </lineage>
</organism>
<dbReference type="Proteomes" id="UP000784294">
    <property type="component" value="Unassembled WGS sequence"/>
</dbReference>